<keyword evidence="4" id="KW-1185">Reference proteome</keyword>
<comment type="caution">
    <text evidence="3">The sequence shown here is derived from an EMBL/GenBank/DDBJ whole genome shotgun (WGS) entry which is preliminary data.</text>
</comment>
<dbReference type="AlphaFoldDB" id="A0AA88AN33"/>
<name>A0AA88AN33_FICCA</name>
<dbReference type="Proteomes" id="UP001187192">
    <property type="component" value="Unassembled WGS sequence"/>
</dbReference>
<dbReference type="GO" id="GO:0009451">
    <property type="term" value="P:RNA modification"/>
    <property type="evidence" value="ECO:0007669"/>
    <property type="project" value="InterPro"/>
</dbReference>
<dbReference type="EMBL" id="BTGU01000059">
    <property type="protein sequence ID" value="GMN55715.1"/>
    <property type="molecule type" value="Genomic_DNA"/>
</dbReference>
<dbReference type="PROSITE" id="PS51375">
    <property type="entry name" value="PPR"/>
    <property type="match status" value="3"/>
</dbReference>
<dbReference type="InterPro" id="IPR002885">
    <property type="entry name" value="PPR_rpt"/>
</dbReference>
<reference evidence="3" key="1">
    <citation type="submission" date="2023-07" db="EMBL/GenBank/DDBJ databases">
        <title>draft genome sequence of fig (Ficus carica).</title>
        <authorList>
            <person name="Takahashi T."/>
            <person name="Nishimura K."/>
        </authorList>
    </citation>
    <scope>NUCLEOTIDE SEQUENCE</scope>
</reference>
<evidence type="ECO:0008006" key="5">
    <source>
        <dbReference type="Google" id="ProtNLM"/>
    </source>
</evidence>
<dbReference type="PANTHER" id="PTHR47926">
    <property type="entry name" value="PENTATRICOPEPTIDE REPEAT-CONTAINING PROTEIN"/>
    <property type="match status" value="1"/>
</dbReference>
<dbReference type="NCBIfam" id="TIGR00756">
    <property type="entry name" value="PPR"/>
    <property type="match status" value="3"/>
</dbReference>
<accession>A0AA88AN33</accession>
<keyword evidence="1" id="KW-0677">Repeat</keyword>
<sequence>MSRPDRLTDGPTMEITTMAEALQLNGQILKSGNTHDLSKLFTFSALSPSGDLAYARLLLRSLPSPTSFHYNSILRAYSQSPDPVKALHLFLSMVRDSTRFSFRPDKFTYPFLLKSCARLRLTHEGKQLHGLVVKSGLCSDRYVRHSLIHMYGKCGEPPLARKMFDEMSERDAVSWTSIIDGLVDNDMPLEALRLFEEMVEDGVEVNEATVVSVLRACADAGALGVGRRVHELVEERRVGLKGNVRTALIDMYTKCGCIESARRVFDEGDVGEDVFAWTAMIAGLASNGKCREAIELFDHVREY</sequence>
<dbReference type="GO" id="GO:0003723">
    <property type="term" value="F:RNA binding"/>
    <property type="evidence" value="ECO:0007669"/>
    <property type="project" value="InterPro"/>
</dbReference>
<dbReference type="Pfam" id="PF13041">
    <property type="entry name" value="PPR_2"/>
    <property type="match status" value="1"/>
</dbReference>
<organism evidence="3 4">
    <name type="scientific">Ficus carica</name>
    <name type="common">Common fig</name>
    <dbReference type="NCBI Taxonomy" id="3494"/>
    <lineage>
        <taxon>Eukaryota</taxon>
        <taxon>Viridiplantae</taxon>
        <taxon>Streptophyta</taxon>
        <taxon>Embryophyta</taxon>
        <taxon>Tracheophyta</taxon>
        <taxon>Spermatophyta</taxon>
        <taxon>Magnoliopsida</taxon>
        <taxon>eudicotyledons</taxon>
        <taxon>Gunneridae</taxon>
        <taxon>Pentapetalae</taxon>
        <taxon>rosids</taxon>
        <taxon>fabids</taxon>
        <taxon>Rosales</taxon>
        <taxon>Moraceae</taxon>
        <taxon>Ficeae</taxon>
        <taxon>Ficus</taxon>
    </lineage>
</organism>
<dbReference type="FunFam" id="1.25.40.10:FF:000344">
    <property type="entry name" value="Pentatricopeptide repeat-containing protein"/>
    <property type="match status" value="1"/>
</dbReference>
<feature type="repeat" description="PPR" evidence="2">
    <location>
        <begin position="171"/>
        <end position="205"/>
    </location>
</feature>
<evidence type="ECO:0000313" key="4">
    <source>
        <dbReference type="Proteomes" id="UP001187192"/>
    </source>
</evidence>
<dbReference type="PANTHER" id="PTHR47926:SF461">
    <property type="entry name" value="PENTATRICOPEPTIDE REPEAT SUPERFAMILY PROTEIN"/>
    <property type="match status" value="1"/>
</dbReference>
<gene>
    <name evidence="3" type="ORF">TIFTF001_024840</name>
</gene>
<dbReference type="InterPro" id="IPR046960">
    <property type="entry name" value="PPR_At4g14850-like_plant"/>
</dbReference>
<dbReference type="Gene3D" id="1.25.40.10">
    <property type="entry name" value="Tetratricopeptide repeat domain"/>
    <property type="match status" value="2"/>
</dbReference>
<evidence type="ECO:0000256" key="1">
    <source>
        <dbReference type="ARBA" id="ARBA00022737"/>
    </source>
</evidence>
<dbReference type="Pfam" id="PF01535">
    <property type="entry name" value="PPR"/>
    <property type="match status" value="4"/>
</dbReference>
<feature type="repeat" description="PPR" evidence="2">
    <location>
        <begin position="140"/>
        <end position="170"/>
    </location>
</feature>
<dbReference type="InterPro" id="IPR011990">
    <property type="entry name" value="TPR-like_helical_dom_sf"/>
</dbReference>
<proteinExistence type="predicted"/>
<evidence type="ECO:0000313" key="3">
    <source>
        <dbReference type="EMBL" id="GMN55715.1"/>
    </source>
</evidence>
<feature type="repeat" description="PPR" evidence="2">
    <location>
        <begin position="273"/>
        <end position="303"/>
    </location>
</feature>
<protein>
    <recommendedName>
        <fullName evidence="5">Pentatricopeptide repeat-containing protein</fullName>
    </recommendedName>
</protein>
<evidence type="ECO:0000256" key="2">
    <source>
        <dbReference type="PROSITE-ProRule" id="PRU00708"/>
    </source>
</evidence>